<dbReference type="AlphaFoldDB" id="A0A975TTK0"/>
<dbReference type="InterPro" id="IPR011067">
    <property type="entry name" value="Plasmid_toxin/cell-grow_inhib"/>
</dbReference>
<dbReference type="GO" id="GO:0003677">
    <property type="term" value="F:DNA binding"/>
    <property type="evidence" value="ECO:0007669"/>
    <property type="project" value="InterPro"/>
</dbReference>
<dbReference type="Gene3D" id="2.30.30.110">
    <property type="match status" value="1"/>
</dbReference>
<dbReference type="EMBL" id="JAIMBW010000001">
    <property type="protein sequence ID" value="MBY4894530.1"/>
    <property type="molecule type" value="Genomic_DNA"/>
</dbReference>
<gene>
    <name evidence="1" type="ORF">KUL25_17365</name>
</gene>
<name>A0A975TTK0_9RHOB</name>
<evidence type="ECO:0000313" key="1">
    <source>
        <dbReference type="EMBL" id="QXL87180.1"/>
    </source>
</evidence>
<reference evidence="1 2" key="1">
    <citation type="submission" date="2021-07" db="EMBL/GenBank/DDBJ databases">
        <title>Karlodiniumbacter phycospheric gen. nov., sp. nov., a phycosphere bacterium isolated from karlodinium veneficum.</title>
        <authorList>
            <person name="Peng Y."/>
            <person name="Jiang L."/>
            <person name="Lee J."/>
        </authorList>
    </citation>
    <scope>NUCLEOTIDE SEQUENCE</scope>
    <source>
        <strain evidence="1 2">N5</strain>
    </source>
</reference>
<dbReference type="RefSeq" id="WP_257894088.1">
    <property type="nucleotide sequence ID" value="NZ_JAIMBW010000001.1"/>
</dbReference>
<protein>
    <submittedName>
        <fullName evidence="1">Type II toxin-antitoxin system PemK/MazF family toxin</fullName>
    </submittedName>
</protein>
<keyword evidence="2" id="KW-1185">Reference proteome</keyword>
<dbReference type="InterPro" id="IPR003477">
    <property type="entry name" value="PemK-like"/>
</dbReference>
<dbReference type="SUPFAM" id="SSF50118">
    <property type="entry name" value="Cell growth inhibitor/plasmid maintenance toxic component"/>
    <property type="match status" value="1"/>
</dbReference>
<proteinExistence type="predicted"/>
<accession>A0A975TTK0</accession>
<organism evidence="1">
    <name type="scientific">Gymnodinialimonas phycosphaerae</name>
    <dbReference type="NCBI Taxonomy" id="2841589"/>
    <lineage>
        <taxon>Bacteria</taxon>
        <taxon>Pseudomonadati</taxon>
        <taxon>Pseudomonadota</taxon>
        <taxon>Alphaproteobacteria</taxon>
        <taxon>Rhodobacterales</taxon>
        <taxon>Paracoccaceae</taxon>
        <taxon>Gymnodinialimonas</taxon>
    </lineage>
</organism>
<dbReference type="Proteomes" id="UP000693972">
    <property type="component" value="Unassembled WGS sequence"/>
</dbReference>
<dbReference type="EMBL" id="CP078073">
    <property type="protein sequence ID" value="QXL87180.1"/>
    <property type="molecule type" value="Genomic_DNA"/>
</dbReference>
<dbReference type="Pfam" id="PF02452">
    <property type="entry name" value="PemK_toxin"/>
    <property type="match status" value="1"/>
</dbReference>
<evidence type="ECO:0000313" key="2">
    <source>
        <dbReference type="Proteomes" id="UP000693972"/>
    </source>
</evidence>
<sequence>MPLKFHPRAGALLVADFRGFEPPEICKRRPVVVVSPRLPNRGDLVAVVPTSTTAPIKQLPYHVKLSQNYAPWDAPDDGVWAKCDLLMNISLKRMDGFKVGKRKWITPAISAADLENVRAGVLAALGFGSH</sequence>